<proteinExistence type="predicted"/>
<dbReference type="AlphaFoldDB" id="A0AAD6U0Q8"/>
<comment type="caution">
    <text evidence="1">The sequence shown here is derived from an EMBL/GenBank/DDBJ whole genome shotgun (WGS) entry which is preliminary data.</text>
</comment>
<name>A0AAD6U0Q8_9AGAR</name>
<evidence type="ECO:0000313" key="1">
    <source>
        <dbReference type="EMBL" id="KAJ7082086.1"/>
    </source>
</evidence>
<sequence>MPSPFRLFMHRAFLDFMSSAPYALSASAKYLWSASPQGVRANRRSRPGEAAEILVFGVVQESVRVAVPDYGDPGLSNAQVLGKITLRHPAWSTDGVLGRQLGIKYDEQLLNLCRFIQEEGSGETLDGEYLILATVSDYIAPPGAAIIASATLELIDGGDMPYVLHVLAVEAVFADRAS</sequence>
<evidence type="ECO:0000313" key="2">
    <source>
        <dbReference type="Proteomes" id="UP001222325"/>
    </source>
</evidence>
<dbReference type="EMBL" id="JARJCN010000047">
    <property type="protein sequence ID" value="KAJ7082086.1"/>
    <property type="molecule type" value="Genomic_DNA"/>
</dbReference>
<accession>A0AAD6U0Q8</accession>
<reference evidence="1" key="1">
    <citation type="submission" date="2023-03" db="EMBL/GenBank/DDBJ databases">
        <title>Massive genome expansion in bonnet fungi (Mycena s.s.) driven by repeated elements and novel gene families across ecological guilds.</title>
        <authorList>
            <consortium name="Lawrence Berkeley National Laboratory"/>
            <person name="Harder C.B."/>
            <person name="Miyauchi S."/>
            <person name="Viragh M."/>
            <person name="Kuo A."/>
            <person name="Thoen E."/>
            <person name="Andreopoulos B."/>
            <person name="Lu D."/>
            <person name="Skrede I."/>
            <person name="Drula E."/>
            <person name="Henrissat B."/>
            <person name="Morin E."/>
            <person name="Kohler A."/>
            <person name="Barry K."/>
            <person name="LaButti K."/>
            <person name="Morin E."/>
            <person name="Salamov A."/>
            <person name="Lipzen A."/>
            <person name="Mereny Z."/>
            <person name="Hegedus B."/>
            <person name="Baldrian P."/>
            <person name="Stursova M."/>
            <person name="Weitz H."/>
            <person name="Taylor A."/>
            <person name="Grigoriev I.V."/>
            <person name="Nagy L.G."/>
            <person name="Martin F."/>
            <person name="Kauserud H."/>
        </authorList>
    </citation>
    <scope>NUCLEOTIDE SEQUENCE</scope>
    <source>
        <strain evidence="1">CBHHK173m</strain>
    </source>
</reference>
<organism evidence="1 2">
    <name type="scientific">Mycena belliarum</name>
    <dbReference type="NCBI Taxonomy" id="1033014"/>
    <lineage>
        <taxon>Eukaryota</taxon>
        <taxon>Fungi</taxon>
        <taxon>Dikarya</taxon>
        <taxon>Basidiomycota</taxon>
        <taxon>Agaricomycotina</taxon>
        <taxon>Agaricomycetes</taxon>
        <taxon>Agaricomycetidae</taxon>
        <taxon>Agaricales</taxon>
        <taxon>Marasmiineae</taxon>
        <taxon>Mycenaceae</taxon>
        <taxon>Mycena</taxon>
    </lineage>
</organism>
<protein>
    <submittedName>
        <fullName evidence="1">Uncharacterized protein</fullName>
    </submittedName>
</protein>
<dbReference type="Proteomes" id="UP001222325">
    <property type="component" value="Unassembled WGS sequence"/>
</dbReference>
<keyword evidence="2" id="KW-1185">Reference proteome</keyword>
<gene>
    <name evidence="1" type="ORF">B0H15DRAFT_952763</name>
</gene>